<dbReference type="InterPro" id="IPR037171">
    <property type="entry name" value="NagB/RpiA_transferase-like"/>
</dbReference>
<dbReference type="InterPro" id="IPR005900">
    <property type="entry name" value="6-phosphogluconolactonase_DevB"/>
</dbReference>
<name>A0A6J4KDH6_9ACTN</name>
<dbReference type="NCBIfam" id="TIGR01198">
    <property type="entry name" value="pgl"/>
    <property type="match status" value="1"/>
</dbReference>
<accession>A0A6J4KDH6</accession>
<evidence type="ECO:0000256" key="6">
    <source>
        <dbReference type="ARBA" id="ARBA00020337"/>
    </source>
</evidence>
<proteinExistence type="inferred from homology"/>
<dbReference type="Gene3D" id="3.40.50.1360">
    <property type="match status" value="1"/>
</dbReference>
<protein>
    <recommendedName>
        <fullName evidence="6 7">6-phosphogluconolactonase</fullName>
        <shortName evidence="7">6PGL</shortName>
        <ecNumber evidence="5 7">3.1.1.31</ecNumber>
    </recommendedName>
</protein>
<keyword evidence="7 9" id="KW-0378">Hydrolase</keyword>
<dbReference type="Pfam" id="PF01182">
    <property type="entry name" value="Glucosamine_iso"/>
    <property type="match status" value="1"/>
</dbReference>
<comment type="function">
    <text evidence="2 7">Hydrolysis of 6-phosphogluconolactone to 6-phosphogluconate.</text>
</comment>
<dbReference type="GO" id="GO:0005975">
    <property type="term" value="P:carbohydrate metabolic process"/>
    <property type="evidence" value="ECO:0007669"/>
    <property type="project" value="UniProtKB-UniRule"/>
</dbReference>
<dbReference type="GO" id="GO:0017057">
    <property type="term" value="F:6-phosphogluconolactonase activity"/>
    <property type="evidence" value="ECO:0007669"/>
    <property type="project" value="UniProtKB-UniRule"/>
</dbReference>
<sequence>MTQPDVPAPEILLHADPDAVAEALAARLLARLAELQAEGRVPQLCLTGGRIATQAYGRLAGTGRSSAVDWGRVELWWGDERFVAAADDDRNAGPVLDLLRPLGLAPERVHEMPATDAGADLDDAAEAYDRALGGTRFDVCLLGLGPDGHVASLFPEHPSSHAAGRVIAVRNSPKPPPDRISLTLEVLNASAEVWFLVSGEDKAAAAALALQGAGPVQVPGAGAHGRHRTLWLLDRAAASKLPPDLAQHGRF</sequence>
<reference evidence="9" key="1">
    <citation type="submission" date="2020-02" db="EMBL/GenBank/DDBJ databases">
        <authorList>
            <person name="Meier V. D."/>
        </authorList>
    </citation>
    <scope>NUCLEOTIDE SEQUENCE</scope>
    <source>
        <strain evidence="9">AVDCRST_MAG48</strain>
    </source>
</reference>
<dbReference type="EC" id="3.1.1.31" evidence="5 7"/>
<evidence type="ECO:0000256" key="7">
    <source>
        <dbReference type="RuleBase" id="RU365095"/>
    </source>
</evidence>
<evidence type="ECO:0000256" key="2">
    <source>
        <dbReference type="ARBA" id="ARBA00002681"/>
    </source>
</evidence>
<gene>
    <name evidence="7" type="primary">pgl</name>
    <name evidence="9" type="ORF">AVDCRST_MAG48-1456</name>
</gene>
<dbReference type="SUPFAM" id="SSF100950">
    <property type="entry name" value="NagB/RpiA/CoA transferase-like"/>
    <property type="match status" value="1"/>
</dbReference>
<comment type="similarity">
    <text evidence="4 7">Belongs to the glucosamine/galactosamine-6-phosphate isomerase family. 6-phosphogluconolactonase subfamily.</text>
</comment>
<dbReference type="InterPro" id="IPR006148">
    <property type="entry name" value="Glc/Gal-6P_isomerase"/>
</dbReference>
<evidence type="ECO:0000256" key="3">
    <source>
        <dbReference type="ARBA" id="ARBA00004961"/>
    </source>
</evidence>
<dbReference type="InterPro" id="IPR039104">
    <property type="entry name" value="6PGL"/>
</dbReference>
<dbReference type="GO" id="GO:0006098">
    <property type="term" value="P:pentose-phosphate shunt"/>
    <property type="evidence" value="ECO:0007669"/>
    <property type="project" value="UniProtKB-UniPathway"/>
</dbReference>
<organism evidence="9">
    <name type="scientific">uncultured Friedmanniella sp</name>
    <dbReference type="NCBI Taxonomy" id="335381"/>
    <lineage>
        <taxon>Bacteria</taxon>
        <taxon>Bacillati</taxon>
        <taxon>Actinomycetota</taxon>
        <taxon>Actinomycetes</taxon>
        <taxon>Propionibacteriales</taxon>
        <taxon>Nocardioidaceae</taxon>
        <taxon>Friedmanniella</taxon>
        <taxon>environmental samples</taxon>
    </lineage>
</organism>
<feature type="domain" description="Glucosamine/galactosamine-6-phosphate isomerase" evidence="8">
    <location>
        <begin position="16"/>
        <end position="231"/>
    </location>
</feature>
<evidence type="ECO:0000256" key="1">
    <source>
        <dbReference type="ARBA" id="ARBA00000832"/>
    </source>
</evidence>
<dbReference type="PANTHER" id="PTHR11054:SF0">
    <property type="entry name" value="6-PHOSPHOGLUCONOLACTONASE"/>
    <property type="match status" value="1"/>
</dbReference>
<dbReference type="AlphaFoldDB" id="A0A6J4KDH6"/>
<dbReference type="UniPathway" id="UPA00115">
    <property type="reaction ID" value="UER00409"/>
</dbReference>
<evidence type="ECO:0000259" key="8">
    <source>
        <dbReference type="Pfam" id="PF01182"/>
    </source>
</evidence>
<dbReference type="PANTHER" id="PTHR11054">
    <property type="entry name" value="6-PHOSPHOGLUCONOLACTONASE"/>
    <property type="match status" value="1"/>
</dbReference>
<comment type="pathway">
    <text evidence="3 7">Carbohydrate degradation; pentose phosphate pathway; D-ribulose 5-phosphate from D-glucose 6-phosphate (oxidative stage): step 2/3.</text>
</comment>
<comment type="catalytic activity">
    <reaction evidence="1 7">
        <text>6-phospho-D-glucono-1,5-lactone + H2O = 6-phospho-D-gluconate + H(+)</text>
        <dbReference type="Rhea" id="RHEA:12556"/>
        <dbReference type="ChEBI" id="CHEBI:15377"/>
        <dbReference type="ChEBI" id="CHEBI:15378"/>
        <dbReference type="ChEBI" id="CHEBI:57955"/>
        <dbReference type="ChEBI" id="CHEBI:58759"/>
        <dbReference type="EC" id="3.1.1.31"/>
    </reaction>
</comment>
<dbReference type="EMBL" id="CADCTS010000211">
    <property type="protein sequence ID" value="CAA9302653.1"/>
    <property type="molecule type" value="Genomic_DNA"/>
</dbReference>
<evidence type="ECO:0000313" key="9">
    <source>
        <dbReference type="EMBL" id="CAA9302653.1"/>
    </source>
</evidence>
<evidence type="ECO:0000256" key="4">
    <source>
        <dbReference type="ARBA" id="ARBA00010662"/>
    </source>
</evidence>
<dbReference type="CDD" id="cd01400">
    <property type="entry name" value="6PGL"/>
    <property type="match status" value="1"/>
</dbReference>
<evidence type="ECO:0000256" key="5">
    <source>
        <dbReference type="ARBA" id="ARBA00013198"/>
    </source>
</evidence>